<evidence type="ECO:0000259" key="3">
    <source>
        <dbReference type="PROSITE" id="PS50198"/>
    </source>
</evidence>
<dbReference type="EC" id="5.2.1.8" evidence="4"/>
<evidence type="ECO:0000256" key="1">
    <source>
        <dbReference type="PROSITE-ProRule" id="PRU00278"/>
    </source>
</evidence>
<dbReference type="RefSeq" id="WP_308457030.1">
    <property type="nucleotide sequence ID" value="NZ_JAJEQM010000019.1"/>
</dbReference>
<feature type="chain" id="PRO_5042065498" evidence="2">
    <location>
        <begin position="22"/>
        <end position="316"/>
    </location>
</feature>
<keyword evidence="1 4" id="KW-0413">Isomerase</keyword>
<organism evidence="4 5">
    <name type="scientific">Hominilimicola fabiformis</name>
    <dbReference type="NCBI Taxonomy" id="2885356"/>
    <lineage>
        <taxon>Bacteria</taxon>
        <taxon>Bacillati</taxon>
        <taxon>Bacillota</taxon>
        <taxon>Clostridia</taxon>
        <taxon>Eubacteriales</taxon>
        <taxon>Oscillospiraceae</taxon>
        <taxon>Hominilimicola</taxon>
    </lineage>
</organism>
<protein>
    <submittedName>
        <fullName evidence="4">Peptidylprolyl isomerase</fullName>
        <ecNumber evidence="4">5.2.1.8</ecNumber>
    </submittedName>
</protein>
<gene>
    <name evidence="4" type="ORF">LKE05_12255</name>
</gene>
<dbReference type="SUPFAM" id="SSF109998">
    <property type="entry name" value="Triger factor/SurA peptide-binding domain-like"/>
    <property type="match status" value="1"/>
</dbReference>
<dbReference type="InterPro" id="IPR046357">
    <property type="entry name" value="PPIase_dom_sf"/>
</dbReference>
<dbReference type="Proteomes" id="UP001198242">
    <property type="component" value="Unassembled WGS sequence"/>
</dbReference>
<dbReference type="SUPFAM" id="SSF54534">
    <property type="entry name" value="FKBP-like"/>
    <property type="match status" value="1"/>
</dbReference>
<accession>A0AAE3JAL8</accession>
<dbReference type="PROSITE" id="PS50198">
    <property type="entry name" value="PPIC_PPIASE_2"/>
    <property type="match status" value="1"/>
</dbReference>
<keyword evidence="2" id="KW-0732">Signal</keyword>
<dbReference type="PANTHER" id="PTHR47245:SF2">
    <property type="entry name" value="PEPTIDYL-PROLYL CIS-TRANS ISOMERASE HP_0175-RELATED"/>
    <property type="match status" value="1"/>
</dbReference>
<dbReference type="Gene3D" id="3.10.50.40">
    <property type="match status" value="1"/>
</dbReference>
<dbReference type="InterPro" id="IPR000297">
    <property type="entry name" value="PPIase_PpiC"/>
</dbReference>
<keyword evidence="5" id="KW-1185">Reference proteome</keyword>
<dbReference type="InterPro" id="IPR027304">
    <property type="entry name" value="Trigger_fact/SurA_dom_sf"/>
</dbReference>
<sequence>MKYTKLAAVALASVMMLSACGQSANSDNPIVMTVGDTQITESEFNYYMNTYKENYNMGQAKKSSLEYCQRNQLIVEVAKAMDIKLDSDTQSKLKDYQKSIKDSYDREGGYKKFLKDNNLTDDYIDMLASVSCYTDALKKQTETPTFTEDELREYFKEHYRRVKYVLISTIDSQTGDEVSDDKKEEAKKTAEEVLEKAQNGEDFDTLISDYSPNTANDSDENGYIFTDNETGIEFEEGVDSIKADEFTLVQSDSGYYVIKRLPLDESQECFEEEYENEAETINTTMQNNAFYEQVKKWSDEYGIKVTVNDEVLDKIN</sequence>
<dbReference type="PROSITE" id="PS51257">
    <property type="entry name" value="PROKAR_LIPOPROTEIN"/>
    <property type="match status" value="1"/>
</dbReference>
<comment type="caution">
    <text evidence="4">The sequence shown here is derived from an EMBL/GenBank/DDBJ whole genome shotgun (WGS) entry which is preliminary data.</text>
</comment>
<feature type="domain" description="PpiC" evidence="3">
    <location>
        <begin position="157"/>
        <end position="262"/>
    </location>
</feature>
<dbReference type="AlphaFoldDB" id="A0AAE3JAL8"/>
<evidence type="ECO:0000313" key="5">
    <source>
        <dbReference type="Proteomes" id="UP001198242"/>
    </source>
</evidence>
<feature type="signal peptide" evidence="2">
    <location>
        <begin position="1"/>
        <end position="21"/>
    </location>
</feature>
<reference evidence="4 5" key="1">
    <citation type="submission" date="2021-10" db="EMBL/GenBank/DDBJ databases">
        <title>Anaerobic single-cell dispensing facilitates the cultivation of human gut bacteria.</title>
        <authorList>
            <person name="Afrizal A."/>
        </authorList>
    </citation>
    <scope>NUCLEOTIDE SEQUENCE [LARGE SCALE GENOMIC DNA]</scope>
    <source>
        <strain evidence="4 5">CLA-AA-H232</strain>
    </source>
</reference>
<dbReference type="InterPro" id="IPR050245">
    <property type="entry name" value="PrsA_foldase"/>
</dbReference>
<dbReference type="EMBL" id="JAJEQM010000019">
    <property type="protein sequence ID" value="MCC2211551.1"/>
    <property type="molecule type" value="Genomic_DNA"/>
</dbReference>
<keyword evidence="1" id="KW-0697">Rotamase</keyword>
<evidence type="ECO:0000313" key="4">
    <source>
        <dbReference type="EMBL" id="MCC2211551.1"/>
    </source>
</evidence>
<name>A0AAE3JAL8_9FIRM</name>
<dbReference type="PANTHER" id="PTHR47245">
    <property type="entry name" value="PEPTIDYLPROLYL ISOMERASE"/>
    <property type="match status" value="1"/>
</dbReference>
<dbReference type="GO" id="GO:0003755">
    <property type="term" value="F:peptidyl-prolyl cis-trans isomerase activity"/>
    <property type="evidence" value="ECO:0007669"/>
    <property type="project" value="UniProtKB-KW"/>
</dbReference>
<evidence type="ECO:0000256" key="2">
    <source>
        <dbReference type="SAM" id="SignalP"/>
    </source>
</evidence>
<dbReference type="Pfam" id="PF13616">
    <property type="entry name" value="Rotamase_3"/>
    <property type="match status" value="1"/>
</dbReference>
<proteinExistence type="predicted"/>